<dbReference type="PANTHER" id="PTHR14894:SF0">
    <property type="entry name" value="CDK5 REGULATORY SUBUNIT-ASSOCIATED PROTEIN 3"/>
    <property type="match status" value="1"/>
</dbReference>
<accession>A0A2A9MFA0</accession>
<keyword evidence="5" id="KW-1185">Reference proteome</keyword>
<sequence length="539" mass="58269">MSFGGGIQQQLDVPCQKVADWLLCRRQLAENWVQLLKAAHAHVEEAAAQGVGEEKAAEEFLKENRHELNYLKIKELVSILSQSPQSSGVSVLGLSFGSALLRRWRALQRAMERGNLHIVDMSRWFCRHLHDGIPALQRSIQGKQKQISDGGKRKQELLRTAQEAESAHAALCEKYGIPSAAGGHSGSLALSDLEERILLHVNQVLPGRLNQVEDLLVAEGAAMVEVYRRFRAYQRSQNVLERGEKVPAPGPEGSEDGDGFLPMLRFVARRGNAPAAEALRALASSADSRAHEERGNKREAKTEGVGESAAFSIEVEAEGEGAGNREDSHRRPTASAHDSGVEILSVEADGQACAASLFESRLCRRALLDDVAELHAFLYQRLEESDQGGGAGRGKKASGKKAAGSAAGAVTQLTSLPEDLSISESQLDAWLGTCTTVEGLLGGRETLELLQLKQSQAHMAKLVSQFAQARSSAWKPRGAAAQLDKRVAELQTEMKEEQSKLSALKAEARGLRKAIEEALGVVVKGTKVTLVGMQPDKLA</sequence>
<organism evidence="4 5">
    <name type="scientific">Besnoitia besnoiti</name>
    <name type="common">Apicomplexan protozoan</name>
    <dbReference type="NCBI Taxonomy" id="94643"/>
    <lineage>
        <taxon>Eukaryota</taxon>
        <taxon>Sar</taxon>
        <taxon>Alveolata</taxon>
        <taxon>Apicomplexa</taxon>
        <taxon>Conoidasida</taxon>
        <taxon>Coccidia</taxon>
        <taxon>Eucoccidiorida</taxon>
        <taxon>Eimeriorina</taxon>
        <taxon>Sarcocystidae</taxon>
        <taxon>Besnoitia</taxon>
    </lineage>
</organism>
<dbReference type="STRING" id="94643.A0A2A9MFA0"/>
<dbReference type="GO" id="GO:0012505">
    <property type="term" value="C:endomembrane system"/>
    <property type="evidence" value="ECO:0007669"/>
    <property type="project" value="TreeGrafter"/>
</dbReference>
<evidence type="ECO:0008006" key="6">
    <source>
        <dbReference type="Google" id="ProtNLM"/>
    </source>
</evidence>
<dbReference type="RefSeq" id="XP_029218071.1">
    <property type="nucleotide sequence ID" value="XM_029365587.1"/>
</dbReference>
<feature type="coiled-coil region" evidence="2">
    <location>
        <begin position="480"/>
        <end position="514"/>
    </location>
</feature>
<dbReference type="Proteomes" id="UP000224006">
    <property type="component" value="Unassembled WGS sequence"/>
</dbReference>
<dbReference type="InterPro" id="IPR008491">
    <property type="entry name" value="CDK5RAP3"/>
</dbReference>
<dbReference type="KEGG" id="bbes:BESB_072140"/>
<dbReference type="EMBL" id="NWUJ01000007">
    <property type="protein sequence ID" value="PFH34062.1"/>
    <property type="molecule type" value="Genomic_DNA"/>
</dbReference>
<evidence type="ECO:0000256" key="3">
    <source>
        <dbReference type="SAM" id="MobiDB-lite"/>
    </source>
</evidence>
<dbReference type="GeneID" id="40312140"/>
<gene>
    <name evidence="4" type="ORF">BESB_072140</name>
</gene>
<name>A0A2A9MFA0_BESBE</name>
<evidence type="ECO:0000256" key="2">
    <source>
        <dbReference type="SAM" id="Coils"/>
    </source>
</evidence>
<dbReference type="Pfam" id="PF05600">
    <property type="entry name" value="CDK5RAP3"/>
    <property type="match status" value="1"/>
</dbReference>
<comment type="similarity">
    <text evidence="1">Belongs to the CDK5RAP3 family.</text>
</comment>
<evidence type="ECO:0000313" key="4">
    <source>
        <dbReference type="EMBL" id="PFH34062.1"/>
    </source>
</evidence>
<dbReference type="PANTHER" id="PTHR14894">
    <property type="entry name" value="CDK5 REGULATORY SUBUNIT-ASSOCIATED PROTEIN 3"/>
    <property type="match status" value="1"/>
</dbReference>
<comment type="caution">
    <text evidence="4">The sequence shown here is derived from an EMBL/GenBank/DDBJ whole genome shotgun (WGS) entry which is preliminary data.</text>
</comment>
<dbReference type="AlphaFoldDB" id="A0A2A9MFA0"/>
<feature type="region of interest" description="Disordered" evidence="3">
    <location>
        <begin position="385"/>
        <end position="406"/>
    </location>
</feature>
<feature type="region of interest" description="Disordered" evidence="3">
    <location>
        <begin position="279"/>
        <end position="338"/>
    </location>
</feature>
<reference evidence="4 5" key="1">
    <citation type="submission" date="2017-09" db="EMBL/GenBank/DDBJ databases">
        <title>Genome sequencing of Besnoitia besnoiti strain Bb-Ger1.</title>
        <authorList>
            <person name="Schares G."/>
            <person name="Venepally P."/>
            <person name="Lorenzi H.A."/>
        </authorList>
    </citation>
    <scope>NUCLEOTIDE SEQUENCE [LARGE SCALE GENOMIC DNA]</scope>
    <source>
        <strain evidence="4 5">Bb-Ger1</strain>
    </source>
</reference>
<dbReference type="GO" id="GO:0007346">
    <property type="term" value="P:regulation of mitotic cell cycle"/>
    <property type="evidence" value="ECO:0007669"/>
    <property type="project" value="TreeGrafter"/>
</dbReference>
<dbReference type="OrthoDB" id="340432at2759"/>
<protein>
    <recommendedName>
        <fullName evidence="6">CDK5 regulatory subunit-associated protein 3</fullName>
    </recommendedName>
</protein>
<evidence type="ECO:0000313" key="5">
    <source>
        <dbReference type="Proteomes" id="UP000224006"/>
    </source>
</evidence>
<feature type="compositionally biased region" description="Basic and acidic residues" evidence="3">
    <location>
        <begin position="288"/>
        <end position="304"/>
    </location>
</feature>
<evidence type="ECO:0000256" key="1">
    <source>
        <dbReference type="ARBA" id="ARBA00007478"/>
    </source>
</evidence>
<proteinExistence type="inferred from homology"/>
<keyword evidence="2" id="KW-0175">Coiled coil</keyword>
<dbReference type="VEuPathDB" id="ToxoDB:BESB_072140"/>